<keyword evidence="2" id="KW-1185">Reference proteome</keyword>
<protein>
    <submittedName>
        <fullName evidence="1">Uncharacterized protein</fullName>
    </submittedName>
</protein>
<reference evidence="1" key="1">
    <citation type="submission" date="2018-11" db="EMBL/GenBank/DDBJ databases">
        <authorList>
            <consortium name="Pathogen Informatics"/>
        </authorList>
    </citation>
    <scope>NUCLEOTIDE SEQUENCE</scope>
</reference>
<dbReference type="EMBL" id="CAAALY010056512">
    <property type="protein sequence ID" value="VEL22451.1"/>
    <property type="molecule type" value="Genomic_DNA"/>
</dbReference>
<accession>A0A3S4ZXR3</accession>
<dbReference type="AlphaFoldDB" id="A0A3S4ZXR3"/>
<comment type="caution">
    <text evidence="1">The sequence shown here is derived from an EMBL/GenBank/DDBJ whole genome shotgun (WGS) entry which is preliminary data.</text>
</comment>
<organism evidence="1 2">
    <name type="scientific">Protopolystoma xenopodis</name>
    <dbReference type="NCBI Taxonomy" id="117903"/>
    <lineage>
        <taxon>Eukaryota</taxon>
        <taxon>Metazoa</taxon>
        <taxon>Spiralia</taxon>
        <taxon>Lophotrochozoa</taxon>
        <taxon>Platyhelminthes</taxon>
        <taxon>Monogenea</taxon>
        <taxon>Polyopisthocotylea</taxon>
        <taxon>Polystomatidea</taxon>
        <taxon>Polystomatidae</taxon>
        <taxon>Protopolystoma</taxon>
    </lineage>
</organism>
<name>A0A3S4ZXR3_9PLAT</name>
<proteinExistence type="predicted"/>
<dbReference type="Proteomes" id="UP000784294">
    <property type="component" value="Unassembled WGS sequence"/>
</dbReference>
<evidence type="ECO:0000313" key="2">
    <source>
        <dbReference type="Proteomes" id="UP000784294"/>
    </source>
</evidence>
<sequence length="136" mass="14792">MLATRVEGVVAGGVKYGALEDIYFAAEPQLVSRSLWPLVMLAALTGQKWTDKMSIFASRSVDHAWSESLPIGRVSACMFASVCMGEEVMRSDIPANANLPRLSMQEGREIWMDKAGPPSGWSNGLGVHSLPHTRTD</sequence>
<evidence type="ECO:0000313" key="1">
    <source>
        <dbReference type="EMBL" id="VEL22451.1"/>
    </source>
</evidence>
<gene>
    <name evidence="1" type="ORF">PXEA_LOCUS15891</name>
</gene>